<dbReference type="CDD" id="cd11614">
    <property type="entry name" value="SAF_CpaB_FlgA_like"/>
    <property type="match status" value="1"/>
</dbReference>
<dbReference type="InterPro" id="IPR017592">
    <property type="entry name" value="Pilus_assmbl_Flp-typ_CpaB"/>
</dbReference>
<gene>
    <name evidence="2" type="primary">cpaB</name>
    <name evidence="2" type="ORF">D3873_01645</name>
</gene>
<protein>
    <submittedName>
        <fullName evidence="2">Flp pilus assembly protein CpaB</fullName>
    </submittedName>
</protein>
<dbReference type="InterPro" id="IPR036732">
    <property type="entry name" value="AFP_Neu5c_C_sf"/>
</dbReference>
<dbReference type="NCBIfam" id="TIGR03177">
    <property type="entry name" value="pilus_cpaB"/>
    <property type="match status" value="1"/>
</dbReference>
<dbReference type="KEGG" id="paek:D3873_01645"/>
<evidence type="ECO:0000313" key="3">
    <source>
        <dbReference type="Proteomes" id="UP000265725"/>
    </source>
</evidence>
<evidence type="ECO:0000259" key="1">
    <source>
        <dbReference type="SMART" id="SM00858"/>
    </source>
</evidence>
<keyword evidence="3" id="KW-1185">Reference proteome</keyword>
<feature type="domain" description="SAF" evidence="1">
    <location>
        <begin position="39"/>
        <end position="101"/>
    </location>
</feature>
<proteinExistence type="predicted"/>
<dbReference type="OrthoDB" id="1757906at2"/>
<dbReference type="SMART" id="SM00858">
    <property type="entry name" value="SAF"/>
    <property type="match status" value="1"/>
</dbReference>
<reference evidence="3" key="1">
    <citation type="submission" date="2018-09" db="EMBL/GenBank/DDBJ databases">
        <authorList>
            <person name="Zhu H."/>
        </authorList>
    </citation>
    <scope>NUCLEOTIDE SEQUENCE [LARGE SCALE GENOMIC DNA]</scope>
    <source>
        <strain evidence="3">K2R23-3</strain>
    </source>
</reference>
<dbReference type="Gene3D" id="3.90.1210.10">
    <property type="entry name" value="Antifreeze-like/N-acetylneuraminic acid synthase C-terminal domain"/>
    <property type="match status" value="1"/>
</dbReference>
<dbReference type="Pfam" id="PF08666">
    <property type="entry name" value="SAF"/>
    <property type="match status" value="1"/>
</dbReference>
<dbReference type="AlphaFoldDB" id="A0A385YQ44"/>
<evidence type="ECO:0000313" key="2">
    <source>
        <dbReference type="EMBL" id="AYC28634.1"/>
    </source>
</evidence>
<dbReference type="Pfam" id="PF16976">
    <property type="entry name" value="RcpC"/>
    <property type="match status" value="1"/>
</dbReference>
<name>A0A385YQ44_9BACL</name>
<dbReference type="InterPro" id="IPR013974">
    <property type="entry name" value="SAF"/>
</dbReference>
<dbReference type="RefSeq" id="WP_119882379.1">
    <property type="nucleotide sequence ID" value="NZ_CP032418.1"/>
</dbReference>
<dbReference type="InterPro" id="IPR031571">
    <property type="entry name" value="RcpC_dom"/>
</dbReference>
<dbReference type="EMBL" id="CP032418">
    <property type="protein sequence ID" value="AYC28634.1"/>
    <property type="molecule type" value="Genomic_DNA"/>
</dbReference>
<dbReference type="SUPFAM" id="SSF51269">
    <property type="entry name" value="AFP III-like domain"/>
    <property type="match status" value="1"/>
</dbReference>
<sequence>MNSRILVILAILMGLITTVIFVFSLSESSKEDSIDVAMKRVVVATKEIQVNEQLTSEMVTTKELPEAQVHDSSVTDVNFVVGKMATAQMEPGEVILTHRVQSKEEEAAVLSKKIAPGKRGVSIGVNIVQSVSNLVEAEDTIDVIHTLVTGNKPNEIIETKTIFKDIRVLAIGQKMTVREENDELVEYAAVTLEMTEEQAEKIVNAMTTGSLHLTLHSKIVSE</sequence>
<dbReference type="Proteomes" id="UP000265725">
    <property type="component" value="Chromosome"/>
</dbReference>
<accession>A0A385YQ44</accession>
<organism evidence="2 3">
    <name type="scientific">Paenisporosarcina cavernae</name>
    <dbReference type="NCBI Taxonomy" id="2320858"/>
    <lineage>
        <taxon>Bacteria</taxon>
        <taxon>Bacillati</taxon>
        <taxon>Bacillota</taxon>
        <taxon>Bacilli</taxon>
        <taxon>Bacillales</taxon>
        <taxon>Caryophanaceae</taxon>
        <taxon>Paenisporosarcina</taxon>
    </lineage>
</organism>